<accession>A0ABV1JPE9</accession>
<dbReference type="InterPro" id="IPR036567">
    <property type="entry name" value="RHF-like"/>
</dbReference>
<dbReference type="Gene3D" id="3.30.160.100">
    <property type="entry name" value="Ribosome hibernation promotion factor-like"/>
    <property type="match status" value="1"/>
</dbReference>
<sequence>MNLKITGLHFDITEAIKNHVSKKLERINRHASDIISITVTLSVEKAGHQAEADVHLAGKDLHVESDGQDMYAAIDTLTDKLDRAVLKHKEKIGEVRN</sequence>
<dbReference type="Pfam" id="PF02482">
    <property type="entry name" value="Ribosomal_S30AE"/>
    <property type="match status" value="1"/>
</dbReference>
<keyword evidence="1" id="KW-0810">Translation regulation</keyword>
<dbReference type="SUPFAM" id="SSF69754">
    <property type="entry name" value="Ribosome binding protein Y (YfiA homologue)"/>
    <property type="match status" value="1"/>
</dbReference>
<dbReference type="CDD" id="cd00552">
    <property type="entry name" value="RaiA"/>
    <property type="match status" value="1"/>
</dbReference>
<dbReference type="InterPro" id="IPR050574">
    <property type="entry name" value="HPF/YfiA_ribosome-assoc"/>
</dbReference>
<dbReference type="RefSeq" id="WP_349273276.1">
    <property type="nucleotide sequence ID" value="NZ_JBECZB010000011.1"/>
</dbReference>
<reference evidence="4 5" key="1">
    <citation type="submission" date="2024-05" db="EMBL/GenBank/DDBJ databases">
        <authorList>
            <person name="Matzinger S.R."/>
            <person name="Bankers L."/>
            <person name="Rossheim A."/>
            <person name="Hetherington-Rauth M.C."/>
            <person name="Smith A."/>
            <person name="Baird S."/>
            <person name="Polanco D."/>
        </authorList>
    </citation>
    <scope>NUCLEOTIDE SEQUENCE [LARGE SCALE GENOMIC DNA]</scope>
    <source>
        <strain evidence="4 5">2024CJ-00066</strain>
    </source>
</reference>
<gene>
    <name evidence="4" type="primary">raiA</name>
    <name evidence="4" type="ORF">ABM124_08595</name>
</gene>
<evidence type="ECO:0000313" key="4">
    <source>
        <dbReference type="EMBL" id="MEQ3511353.1"/>
    </source>
</evidence>
<dbReference type="EMBL" id="JBECZB010000011">
    <property type="protein sequence ID" value="MEQ3511353.1"/>
    <property type="molecule type" value="Genomic_DNA"/>
</dbReference>
<keyword evidence="5" id="KW-1185">Reference proteome</keyword>
<name>A0ABV1JPE9_NEIPO</name>
<comment type="caution">
    <text evidence="4">The sequence shown here is derived from an EMBL/GenBank/DDBJ whole genome shotgun (WGS) entry which is preliminary data.</text>
</comment>
<dbReference type="InterPro" id="IPR003489">
    <property type="entry name" value="RHF/RaiA"/>
</dbReference>
<dbReference type="PANTHER" id="PTHR33231:SF1">
    <property type="entry name" value="30S RIBOSOMAL PROTEIN"/>
    <property type="match status" value="1"/>
</dbReference>
<dbReference type="NCBIfam" id="TIGR00741">
    <property type="entry name" value="yfiA"/>
    <property type="match status" value="1"/>
</dbReference>
<evidence type="ECO:0000256" key="1">
    <source>
        <dbReference type="ARBA" id="ARBA00022845"/>
    </source>
</evidence>
<comment type="subunit">
    <text evidence="2">Associates exclusively with 100S ribosomes, which are dimers of 70S ribosomes.</text>
</comment>
<protein>
    <recommendedName>
        <fullName evidence="3">Ribosome hibernation promoting factor</fullName>
    </recommendedName>
</protein>
<evidence type="ECO:0000256" key="2">
    <source>
        <dbReference type="ARBA" id="ARBA00038695"/>
    </source>
</evidence>
<organism evidence="4 5">
    <name type="scientific">Neisseria polysaccharea</name>
    <dbReference type="NCBI Taxonomy" id="489"/>
    <lineage>
        <taxon>Bacteria</taxon>
        <taxon>Pseudomonadati</taxon>
        <taxon>Pseudomonadota</taxon>
        <taxon>Betaproteobacteria</taxon>
        <taxon>Neisseriales</taxon>
        <taxon>Neisseriaceae</taxon>
        <taxon>Neisseria</taxon>
    </lineage>
</organism>
<proteinExistence type="predicted"/>
<evidence type="ECO:0000313" key="5">
    <source>
        <dbReference type="Proteomes" id="UP001447151"/>
    </source>
</evidence>
<dbReference type="Proteomes" id="UP001447151">
    <property type="component" value="Unassembled WGS sequence"/>
</dbReference>
<dbReference type="PANTHER" id="PTHR33231">
    <property type="entry name" value="30S RIBOSOMAL PROTEIN"/>
    <property type="match status" value="1"/>
</dbReference>
<evidence type="ECO:0000256" key="3">
    <source>
        <dbReference type="ARBA" id="ARBA00041148"/>
    </source>
</evidence>